<dbReference type="VEuPathDB" id="FungiDB:FUN_000381"/>
<name>A0A2N0QT94_9GLOM</name>
<organism evidence="2 3">
    <name type="scientific">Rhizophagus irregularis</name>
    <dbReference type="NCBI Taxonomy" id="588596"/>
    <lineage>
        <taxon>Eukaryota</taxon>
        <taxon>Fungi</taxon>
        <taxon>Fungi incertae sedis</taxon>
        <taxon>Mucoromycota</taxon>
        <taxon>Glomeromycotina</taxon>
        <taxon>Glomeromycetes</taxon>
        <taxon>Glomerales</taxon>
        <taxon>Glomeraceae</taxon>
        <taxon>Rhizophagus</taxon>
    </lineage>
</organism>
<protein>
    <recommendedName>
        <fullName evidence="1">RNase H type-1 domain-containing protein</fullName>
    </recommendedName>
</protein>
<dbReference type="VEuPathDB" id="FungiDB:FUN_024604"/>
<reference evidence="2 3" key="1">
    <citation type="submission" date="2017-10" db="EMBL/GenBank/DDBJ databases">
        <title>Extensive intraspecific genome diversity in a model arbuscular mycorrhizal fungus.</title>
        <authorList>
            <person name="Chen E.C.H."/>
            <person name="Morin E."/>
            <person name="Baudet D."/>
            <person name="Noel J."/>
            <person name="Ndikumana S."/>
            <person name="Charron P."/>
            <person name="St-Onge C."/>
            <person name="Giorgi J."/>
            <person name="Grigoriev I.V."/>
            <person name="Roux C."/>
            <person name="Martin F.M."/>
            <person name="Corradi N."/>
        </authorList>
    </citation>
    <scope>NUCLEOTIDE SEQUENCE [LARGE SCALE GENOMIC DNA]</scope>
    <source>
        <strain evidence="2 3">A1</strain>
    </source>
</reference>
<dbReference type="InterPro" id="IPR036397">
    <property type="entry name" value="RNaseH_sf"/>
</dbReference>
<accession>A0A2N0QT94</accession>
<dbReference type="InterPro" id="IPR012337">
    <property type="entry name" value="RNaseH-like_sf"/>
</dbReference>
<dbReference type="VEuPathDB" id="FungiDB:RhiirA1_477658"/>
<comment type="caution">
    <text evidence="2">The sequence shown here is derived from an EMBL/GenBank/DDBJ whole genome shotgun (WGS) entry which is preliminary data.</text>
</comment>
<proteinExistence type="predicted"/>
<feature type="domain" description="RNase H type-1" evidence="1">
    <location>
        <begin position="125"/>
        <end position="238"/>
    </location>
</feature>
<evidence type="ECO:0000313" key="2">
    <source>
        <dbReference type="EMBL" id="PKC54272.1"/>
    </source>
</evidence>
<dbReference type="VEuPathDB" id="FungiDB:RhiirFUN_006454"/>
<reference evidence="2 3" key="2">
    <citation type="submission" date="2017-10" db="EMBL/GenBank/DDBJ databases">
        <title>Genome analyses suggest a sexual origin of heterokaryosis in a supposedly ancient asexual fungus.</title>
        <authorList>
            <person name="Corradi N."/>
            <person name="Sedzielewska K."/>
            <person name="Noel J."/>
            <person name="Charron P."/>
            <person name="Farinelli L."/>
            <person name="Marton T."/>
            <person name="Kruger M."/>
            <person name="Pelin A."/>
            <person name="Brachmann A."/>
            <person name="Corradi N."/>
        </authorList>
    </citation>
    <scope>NUCLEOTIDE SEQUENCE [LARGE SCALE GENOMIC DNA]</scope>
    <source>
        <strain evidence="2 3">A1</strain>
    </source>
</reference>
<dbReference type="AlphaFoldDB" id="A0A2N0QT94"/>
<dbReference type="GO" id="GO:0004523">
    <property type="term" value="F:RNA-DNA hybrid ribonuclease activity"/>
    <property type="evidence" value="ECO:0007669"/>
    <property type="project" value="InterPro"/>
</dbReference>
<dbReference type="GO" id="GO:0003676">
    <property type="term" value="F:nucleic acid binding"/>
    <property type="evidence" value="ECO:0007669"/>
    <property type="project" value="InterPro"/>
</dbReference>
<dbReference type="InterPro" id="IPR002156">
    <property type="entry name" value="RNaseH_domain"/>
</dbReference>
<dbReference type="EMBL" id="LLXH01003407">
    <property type="protein sequence ID" value="PKC54272.1"/>
    <property type="molecule type" value="Genomic_DNA"/>
</dbReference>
<dbReference type="PROSITE" id="PS50879">
    <property type="entry name" value="RNASE_H_1"/>
    <property type="match status" value="1"/>
</dbReference>
<dbReference type="Pfam" id="PF00075">
    <property type="entry name" value="RNase_H"/>
    <property type="match status" value="1"/>
</dbReference>
<sequence length="511" mass="60416">MYRDGNELEVAEKVNKKIWKRMPEYSYLTIRRKTGQAIKVYEMFNNNRFNNIFIAHKSDSELRADTFKDFKMRTDPLFRNRILISHSVSLQLYIPSNINHRLVNGLLLPKDIFNEFYILINNLALFTDLEFYTDGSLIIDNDNPRMGFGWIFTLRIFVCLIAQSKFSDSQCTIDTFTSFSNYKITLRRKQKINNIILWQAIHQIIDELNLQVHFTKVKAHSEIEHNDKADKLAKDGCYSNKIISISPKGIKAQKGYIMFNNDTIIECNIRKTLKKPINFHNIEQQISLKPLHALKLFTTNHIINWDFSQLWINHNPFQKATSESYSKHVGWRIKCSNYALPMLDALNRNYPDIFNGYDTCFLCSAASESNEHFWSYLKSIDILNSIFRKHKQKFRTYIINNMDKEKINISDINFDIPVFTAFNSPIKSIHDAPELHCLLINLVPDCLLLPFKDAKIHKKLIKKLLLSFLFDLYHDIYDQLWKARNIKWKEYKKINSITKKSFLKRPKQRKK</sequence>
<gene>
    <name evidence="2" type="ORF">RhiirA1_477658</name>
</gene>
<evidence type="ECO:0000313" key="3">
    <source>
        <dbReference type="Proteomes" id="UP000232688"/>
    </source>
</evidence>
<dbReference type="SUPFAM" id="SSF53098">
    <property type="entry name" value="Ribonuclease H-like"/>
    <property type="match status" value="1"/>
</dbReference>
<dbReference type="Proteomes" id="UP000232688">
    <property type="component" value="Unassembled WGS sequence"/>
</dbReference>
<evidence type="ECO:0000259" key="1">
    <source>
        <dbReference type="PROSITE" id="PS50879"/>
    </source>
</evidence>
<dbReference type="Gene3D" id="3.30.420.10">
    <property type="entry name" value="Ribonuclease H-like superfamily/Ribonuclease H"/>
    <property type="match status" value="1"/>
</dbReference>